<keyword evidence="2" id="KW-1185">Reference proteome</keyword>
<protein>
    <submittedName>
        <fullName evidence="1">Uncharacterized protein</fullName>
    </submittedName>
</protein>
<organism evidence="1 2">
    <name type="scientific">Catenovulum sediminis</name>
    <dbReference type="NCBI Taxonomy" id="1740262"/>
    <lineage>
        <taxon>Bacteria</taxon>
        <taxon>Pseudomonadati</taxon>
        <taxon>Pseudomonadota</taxon>
        <taxon>Gammaproteobacteria</taxon>
        <taxon>Alteromonadales</taxon>
        <taxon>Alteromonadaceae</taxon>
        <taxon>Catenovulum</taxon>
    </lineage>
</organism>
<name>A0ABV1RHU2_9ALTE</name>
<gene>
    <name evidence="1" type="ORF">ABS311_11575</name>
</gene>
<dbReference type="RefSeq" id="WP_143870436.1">
    <property type="nucleotide sequence ID" value="NZ_CP041660.1"/>
</dbReference>
<proteinExistence type="predicted"/>
<comment type="caution">
    <text evidence="1">The sequence shown here is derived from an EMBL/GenBank/DDBJ whole genome shotgun (WGS) entry which is preliminary data.</text>
</comment>
<evidence type="ECO:0000313" key="2">
    <source>
        <dbReference type="Proteomes" id="UP001467690"/>
    </source>
</evidence>
<dbReference type="Proteomes" id="UP001467690">
    <property type="component" value="Unassembled WGS sequence"/>
</dbReference>
<accession>A0ABV1RHU2</accession>
<sequence>MQDNAPHIGIFWLYKSTVVAKKTQLSQLLADHLAIYDSDFSHMTEWEDKLVFLPMFPELLGSEYQEIARGRIVYIEPKGVFRIYADKSIMQNANYRALVIDSFGLTGFNCLWLADPHYRVFKC</sequence>
<dbReference type="EMBL" id="JBELOE010000212">
    <property type="protein sequence ID" value="MER2492513.1"/>
    <property type="molecule type" value="Genomic_DNA"/>
</dbReference>
<evidence type="ECO:0000313" key="1">
    <source>
        <dbReference type="EMBL" id="MER2492513.1"/>
    </source>
</evidence>
<reference evidence="1 2" key="1">
    <citation type="submission" date="2024-06" db="EMBL/GenBank/DDBJ databases">
        <authorList>
            <person name="Chen R.Y."/>
        </authorList>
    </citation>
    <scope>NUCLEOTIDE SEQUENCE [LARGE SCALE GENOMIC DNA]</scope>
    <source>
        <strain evidence="1 2">D2</strain>
    </source>
</reference>